<evidence type="ECO:0000259" key="5">
    <source>
        <dbReference type="PROSITE" id="PS50160"/>
    </source>
</evidence>
<reference evidence="6 7" key="1">
    <citation type="submission" date="2020-03" db="EMBL/GenBank/DDBJ databases">
        <title>Bacillus aquiflavi sp. nov., isolated from yellow water of strong flavor Chinese baijiu in Yibin region of China.</title>
        <authorList>
            <person name="Xie J."/>
        </authorList>
    </citation>
    <scope>NUCLEOTIDE SEQUENCE [LARGE SCALE GENOMIC DNA]</scope>
    <source>
        <strain evidence="6 7">Gsoil 114</strain>
    </source>
</reference>
<protein>
    <recommendedName>
        <fullName evidence="2">DNA ligase (ATP)</fullName>
        <ecNumber evidence="2">6.5.1.1</ecNumber>
    </recommendedName>
</protein>
<dbReference type="InterPro" id="IPR016059">
    <property type="entry name" value="DNA_ligase_ATP-dep_CS"/>
</dbReference>
<dbReference type="PROSITE" id="PS00697">
    <property type="entry name" value="DNA_LIGASE_A1"/>
    <property type="match status" value="1"/>
</dbReference>
<dbReference type="GO" id="GO:0005524">
    <property type="term" value="F:ATP binding"/>
    <property type="evidence" value="ECO:0007669"/>
    <property type="project" value="InterPro"/>
</dbReference>
<keyword evidence="3 6" id="KW-0436">Ligase</keyword>
<dbReference type="Gene3D" id="2.40.50.140">
    <property type="entry name" value="Nucleic acid-binding proteins"/>
    <property type="match status" value="1"/>
</dbReference>
<dbReference type="GO" id="GO:0006310">
    <property type="term" value="P:DNA recombination"/>
    <property type="evidence" value="ECO:0007669"/>
    <property type="project" value="InterPro"/>
</dbReference>
<evidence type="ECO:0000313" key="6">
    <source>
        <dbReference type="EMBL" id="NEY20729.1"/>
    </source>
</evidence>
<dbReference type="InterPro" id="IPR012340">
    <property type="entry name" value="NA-bd_OB-fold"/>
</dbReference>
<evidence type="ECO:0000256" key="4">
    <source>
        <dbReference type="ARBA" id="ARBA00034003"/>
    </source>
</evidence>
<organism evidence="6 7">
    <name type="scientific">Heyndrickxia ginsengihumi</name>
    <dbReference type="NCBI Taxonomy" id="363870"/>
    <lineage>
        <taxon>Bacteria</taxon>
        <taxon>Bacillati</taxon>
        <taxon>Bacillota</taxon>
        <taxon>Bacilli</taxon>
        <taxon>Bacillales</taxon>
        <taxon>Bacillaceae</taxon>
        <taxon>Heyndrickxia</taxon>
    </lineage>
</organism>
<comment type="catalytic activity">
    <reaction evidence="4">
        <text>ATP + (deoxyribonucleotide)n-3'-hydroxyl + 5'-phospho-(deoxyribonucleotide)m = (deoxyribonucleotide)n+m + AMP + diphosphate.</text>
        <dbReference type="EC" id="6.5.1.1"/>
    </reaction>
</comment>
<dbReference type="CDD" id="cd07906">
    <property type="entry name" value="Adenylation_DNA_ligase_LigD_LigC"/>
    <property type="match status" value="1"/>
</dbReference>
<dbReference type="Pfam" id="PF01068">
    <property type="entry name" value="DNA_ligase_A_M"/>
    <property type="match status" value="1"/>
</dbReference>
<dbReference type="Gene3D" id="3.30.470.30">
    <property type="entry name" value="DNA ligase/mRNA capping enzyme"/>
    <property type="match status" value="1"/>
</dbReference>
<proteinExistence type="inferred from homology"/>
<dbReference type="AlphaFoldDB" id="A0A6M0P9V1"/>
<evidence type="ECO:0000256" key="2">
    <source>
        <dbReference type="ARBA" id="ARBA00012727"/>
    </source>
</evidence>
<dbReference type="InterPro" id="IPR012310">
    <property type="entry name" value="DNA_ligase_ATP-dep_cent"/>
</dbReference>
<dbReference type="EC" id="6.5.1.1" evidence="2"/>
<comment type="caution">
    <text evidence="6">The sequence shown here is derived from an EMBL/GenBank/DDBJ whole genome shotgun (WGS) entry which is preliminary data.</text>
</comment>
<sequence>MNLKPIKPFEPILSETIPEDDDWISQIKWDGVRVLTYYDGEKTTLYNRKLNERTNIFPELLKIEDYADCQSVILDGEVIALDHNGKPSFHEVMKRDAVKRPEKVKELMEAVPISYMIFDIIFHNGEWIHQYPLQERMELLNSIIHPNEYVQLVPTYTDGKSLFEIVKQYDLEGIVCKDMNSNYHINGKNGNWKKIKNYKDLIAIICGVTYRSGIVNAMLLGLYNDDHQLTYIGDVGTGKLTKDEWKYFTEIINPLKSDTMPFVNLGKNINHVQWLRPILTVKIQYMEWTAGLSLRQPSIQAFVDYDPQDCKLNQ</sequence>
<comment type="similarity">
    <text evidence="1">Belongs to the ATP-dependent DNA ligase family.</text>
</comment>
<evidence type="ECO:0000256" key="1">
    <source>
        <dbReference type="ARBA" id="ARBA00007572"/>
    </source>
</evidence>
<dbReference type="Pfam" id="PF04679">
    <property type="entry name" value="DNA_ligase_A_C"/>
    <property type="match status" value="1"/>
</dbReference>
<accession>A0A6M0P9V1</accession>
<feature type="domain" description="ATP-dependent DNA ligase family profile" evidence="5">
    <location>
        <begin position="106"/>
        <end position="196"/>
    </location>
</feature>
<dbReference type="InterPro" id="IPR050191">
    <property type="entry name" value="ATP-dep_DNA_ligase"/>
</dbReference>
<evidence type="ECO:0000256" key="3">
    <source>
        <dbReference type="ARBA" id="ARBA00022598"/>
    </source>
</evidence>
<dbReference type="InterPro" id="IPR012309">
    <property type="entry name" value="DNA_ligase_ATP-dep_C"/>
</dbReference>
<gene>
    <name evidence="6" type="ORF">G4D61_12245</name>
</gene>
<dbReference type="PANTHER" id="PTHR45674:SF4">
    <property type="entry name" value="DNA LIGASE 1"/>
    <property type="match status" value="1"/>
</dbReference>
<keyword evidence="7" id="KW-1185">Reference proteome</keyword>
<evidence type="ECO:0000313" key="7">
    <source>
        <dbReference type="Proteomes" id="UP000476934"/>
    </source>
</evidence>
<dbReference type="PROSITE" id="PS50160">
    <property type="entry name" value="DNA_LIGASE_A3"/>
    <property type="match status" value="1"/>
</dbReference>
<dbReference type="SUPFAM" id="SSF50249">
    <property type="entry name" value="Nucleic acid-binding proteins"/>
    <property type="match status" value="1"/>
</dbReference>
<dbReference type="RefSeq" id="WP_163174067.1">
    <property type="nucleotide sequence ID" value="NZ_JAAIWK010000020.1"/>
</dbReference>
<dbReference type="Proteomes" id="UP000476934">
    <property type="component" value="Unassembled WGS sequence"/>
</dbReference>
<dbReference type="GO" id="GO:0006281">
    <property type="term" value="P:DNA repair"/>
    <property type="evidence" value="ECO:0007669"/>
    <property type="project" value="InterPro"/>
</dbReference>
<dbReference type="EMBL" id="JAAIWK010000020">
    <property type="protein sequence ID" value="NEY20729.1"/>
    <property type="molecule type" value="Genomic_DNA"/>
</dbReference>
<dbReference type="CDD" id="cd07971">
    <property type="entry name" value="OBF_DNA_ligase_LigD"/>
    <property type="match status" value="1"/>
</dbReference>
<dbReference type="PANTHER" id="PTHR45674">
    <property type="entry name" value="DNA LIGASE 1/3 FAMILY MEMBER"/>
    <property type="match status" value="1"/>
</dbReference>
<name>A0A6M0P9V1_9BACI</name>
<dbReference type="SUPFAM" id="SSF56091">
    <property type="entry name" value="DNA ligase/mRNA capping enzyme, catalytic domain"/>
    <property type="match status" value="1"/>
</dbReference>
<dbReference type="GO" id="GO:0003910">
    <property type="term" value="F:DNA ligase (ATP) activity"/>
    <property type="evidence" value="ECO:0007669"/>
    <property type="project" value="UniProtKB-EC"/>
</dbReference>